<keyword evidence="9" id="KW-0136">Cellulose degradation</keyword>
<evidence type="ECO:0000256" key="13">
    <source>
        <dbReference type="ARBA" id="ARBA00023326"/>
    </source>
</evidence>
<dbReference type="GeneID" id="36588178"/>
<dbReference type="InterPro" id="IPR036881">
    <property type="entry name" value="Glyco_hydro_3_C_sf"/>
</dbReference>
<dbReference type="InterPro" id="IPR026891">
    <property type="entry name" value="Fn3-like"/>
</dbReference>
<dbReference type="InterPro" id="IPR019800">
    <property type="entry name" value="Glyco_hydro_3_AS"/>
</dbReference>
<dbReference type="GO" id="GO:0008422">
    <property type="term" value="F:beta-glucosidase activity"/>
    <property type="evidence" value="ECO:0007669"/>
    <property type="project" value="UniProtKB-EC"/>
</dbReference>
<feature type="domain" description="Fibronectin type III-like" evidence="16">
    <location>
        <begin position="711"/>
        <end position="777"/>
    </location>
</feature>
<evidence type="ECO:0000256" key="7">
    <source>
        <dbReference type="ARBA" id="ARBA00022729"/>
    </source>
</evidence>
<dbReference type="InterPro" id="IPR017853">
    <property type="entry name" value="GH"/>
</dbReference>
<gene>
    <name evidence="17" type="ORF">K444DRAFT_612309</name>
</gene>
<comment type="similarity">
    <text evidence="4 14">Belongs to the glycosyl hydrolase 3 family.</text>
</comment>
<dbReference type="GO" id="GO:0005576">
    <property type="term" value="C:extracellular region"/>
    <property type="evidence" value="ECO:0007669"/>
    <property type="project" value="UniProtKB-SubCell"/>
</dbReference>
<dbReference type="EMBL" id="KZ613787">
    <property type="protein sequence ID" value="PMD61044.1"/>
    <property type="molecule type" value="Genomic_DNA"/>
</dbReference>
<dbReference type="Pfam" id="PF14310">
    <property type="entry name" value="Fn3-like"/>
    <property type="match status" value="1"/>
</dbReference>
<keyword evidence="18" id="KW-1185">Reference proteome</keyword>
<evidence type="ECO:0000256" key="1">
    <source>
        <dbReference type="ARBA" id="ARBA00000448"/>
    </source>
</evidence>
<comment type="catalytic activity">
    <reaction evidence="1 14">
        <text>Hydrolysis of terminal, non-reducing beta-D-glucosyl residues with release of beta-D-glucose.</text>
        <dbReference type="EC" id="3.2.1.21"/>
    </reaction>
</comment>
<dbReference type="InParanoid" id="A0A2J6TDD8"/>
<keyword evidence="6" id="KW-0964">Secreted</keyword>
<evidence type="ECO:0000256" key="10">
    <source>
        <dbReference type="ARBA" id="ARBA00023180"/>
    </source>
</evidence>
<evidence type="ECO:0000313" key="17">
    <source>
        <dbReference type="EMBL" id="PMD61044.1"/>
    </source>
</evidence>
<evidence type="ECO:0000256" key="8">
    <source>
        <dbReference type="ARBA" id="ARBA00022801"/>
    </source>
</evidence>
<dbReference type="InterPro" id="IPR036962">
    <property type="entry name" value="Glyco_hydro_3_N_sf"/>
</dbReference>
<accession>A0A2J6TDD8</accession>
<evidence type="ECO:0000256" key="2">
    <source>
        <dbReference type="ARBA" id="ARBA00004613"/>
    </source>
</evidence>
<dbReference type="PANTHER" id="PTHR42715">
    <property type="entry name" value="BETA-GLUCOSIDASE"/>
    <property type="match status" value="1"/>
</dbReference>
<dbReference type="OrthoDB" id="416222at2759"/>
<organism evidence="17 18">
    <name type="scientific">Hyaloscypha bicolor E</name>
    <dbReference type="NCBI Taxonomy" id="1095630"/>
    <lineage>
        <taxon>Eukaryota</taxon>
        <taxon>Fungi</taxon>
        <taxon>Dikarya</taxon>
        <taxon>Ascomycota</taxon>
        <taxon>Pezizomycotina</taxon>
        <taxon>Leotiomycetes</taxon>
        <taxon>Helotiales</taxon>
        <taxon>Hyaloscyphaceae</taxon>
        <taxon>Hyaloscypha</taxon>
        <taxon>Hyaloscypha bicolor</taxon>
    </lineage>
</organism>
<feature type="signal peptide" evidence="15">
    <location>
        <begin position="1"/>
        <end position="22"/>
    </location>
</feature>
<evidence type="ECO:0000256" key="3">
    <source>
        <dbReference type="ARBA" id="ARBA00004987"/>
    </source>
</evidence>
<dbReference type="PANTHER" id="PTHR42715:SF5">
    <property type="entry name" value="BETA-GLUCOSIDASE M-RELATED"/>
    <property type="match status" value="1"/>
</dbReference>
<dbReference type="InterPro" id="IPR013783">
    <property type="entry name" value="Ig-like_fold"/>
</dbReference>
<dbReference type="Gene3D" id="2.60.40.10">
    <property type="entry name" value="Immunoglobulins"/>
    <property type="match status" value="1"/>
</dbReference>
<dbReference type="EC" id="3.2.1.21" evidence="5 14"/>
<evidence type="ECO:0000256" key="14">
    <source>
        <dbReference type="RuleBase" id="RU361161"/>
    </source>
</evidence>
<proteinExistence type="inferred from homology"/>
<keyword evidence="7 15" id="KW-0732">Signal</keyword>
<dbReference type="SUPFAM" id="SSF52279">
    <property type="entry name" value="Beta-D-glucan exohydrolase, C-terminal domain"/>
    <property type="match status" value="1"/>
</dbReference>
<keyword evidence="8 14" id="KW-0378">Hydrolase</keyword>
<keyword evidence="10" id="KW-0325">Glycoprotein</keyword>
<name>A0A2J6TDD8_9HELO</name>
<comment type="subcellular location">
    <subcellularLocation>
        <location evidence="2">Secreted</location>
    </subcellularLocation>
</comment>
<dbReference type="Gene3D" id="3.40.50.1700">
    <property type="entry name" value="Glycoside hydrolase family 3 C-terminal domain"/>
    <property type="match status" value="1"/>
</dbReference>
<keyword evidence="11 14" id="KW-0119">Carbohydrate metabolism</keyword>
<dbReference type="STRING" id="1095630.A0A2J6TDD8"/>
<dbReference type="FunFam" id="3.20.20.300:FF:000002">
    <property type="entry name" value="Probable beta-glucosidase"/>
    <property type="match status" value="1"/>
</dbReference>
<dbReference type="GO" id="GO:0030245">
    <property type="term" value="P:cellulose catabolic process"/>
    <property type="evidence" value="ECO:0007669"/>
    <property type="project" value="UniProtKB-UniPathway"/>
</dbReference>
<dbReference type="Pfam" id="PF00933">
    <property type="entry name" value="Glyco_hydro_3"/>
    <property type="match status" value="1"/>
</dbReference>
<dbReference type="PRINTS" id="PR00133">
    <property type="entry name" value="GLHYDRLASE3"/>
</dbReference>
<evidence type="ECO:0000256" key="4">
    <source>
        <dbReference type="ARBA" id="ARBA00005336"/>
    </source>
</evidence>
<dbReference type="UniPathway" id="UPA00696"/>
<dbReference type="InterPro" id="IPR001764">
    <property type="entry name" value="Glyco_hydro_3_N"/>
</dbReference>
<dbReference type="Proteomes" id="UP000235371">
    <property type="component" value="Unassembled WGS sequence"/>
</dbReference>
<sequence length="788" mass="84544">MVSLSIWQLVRAVLLSTALTSAAEITSDTHFYGQSPPVYPSPPMTGTPSWAAANAKAVALVSQMTLEEKANITVGYTPRTGCSGETGTVPRLNWPGVCISDAGNGLRNTDFVNGWPSGIHVGASWNRNLAYQRALHMGGEFKTKGVHVALGPVVGPLGRVAQGGRNWEGFSNDPYLCGTLAGETVRGMQEAGVTAATKHYIANEQETNRNPFGDVEAFSANIDDKTLHELYLWPFANAVHAGAGSIMCSYNRVNNSYSCQNSKLLNGILKTELGFEGFVVSDWGAQHTGLSSATAGLDVAMPSSSFWGVDGGYLTQAVKNGSLAESRVTDMATRLVASWYQMGQDVGFPARGVGMPSIFYTPHPPVYARDPSSKQFLIDGALEGHVLVKNVNNALPLKKPKLLSIYGYDAPSPLEMNVGGLNDFIGGTWVYGYESVLGYIPFISGTAPPQIAFNGTIISGGGSGANSPAYISAPFDAIKEQAYQDDTSLFWDFMNVDPTVDTNTDACLVFINAFATEADDRAGLHDDYSDALIKNVASKCNNTIVTIHNAGIRLVDQWIEHPNITAVIFAHLPGQDSGRALIQLMYGQQSFSGKLPYTVAKNESAYTNGGKPSLPEGDYTLFPQSTFSEGVFIDYKYFDQKNIKPRYEFGFGLTYTTFSYSNLVIKKLDGVSTAPTPPPSPIIPGGIASLWDVVAQVTATITNTGNMTCSEVAQLYVRIPGGPLKQLRGFSKVGVPVGGTVTVEFDLMRRDLSTWDVASQGWVLQGGGYDLWVGASSRDLPLKGTLMI</sequence>
<comment type="pathway">
    <text evidence="3 14">Glycan metabolism; cellulose degradation.</text>
</comment>
<evidence type="ECO:0000259" key="16">
    <source>
        <dbReference type="SMART" id="SM01217"/>
    </source>
</evidence>
<evidence type="ECO:0000256" key="9">
    <source>
        <dbReference type="ARBA" id="ARBA00023001"/>
    </source>
</evidence>
<dbReference type="AlphaFoldDB" id="A0A2J6TDD8"/>
<dbReference type="SMART" id="SM01217">
    <property type="entry name" value="Fn3_like"/>
    <property type="match status" value="1"/>
</dbReference>
<evidence type="ECO:0000256" key="6">
    <source>
        <dbReference type="ARBA" id="ARBA00022525"/>
    </source>
</evidence>
<dbReference type="Gene3D" id="3.20.20.300">
    <property type="entry name" value="Glycoside hydrolase, family 3, N-terminal domain"/>
    <property type="match status" value="1"/>
</dbReference>
<protein>
    <recommendedName>
        <fullName evidence="5 14">beta-glucosidase</fullName>
        <ecNumber evidence="5 14">3.2.1.21</ecNumber>
    </recommendedName>
</protein>
<evidence type="ECO:0000256" key="5">
    <source>
        <dbReference type="ARBA" id="ARBA00012744"/>
    </source>
</evidence>
<dbReference type="InterPro" id="IPR050288">
    <property type="entry name" value="Cellulose_deg_GH3"/>
</dbReference>
<keyword evidence="13 14" id="KW-0624">Polysaccharide degradation</keyword>
<keyword evidence="12 14" id="KW-0326">Glycosidase</keyword>
<dbReference type="Pfam" id="PF01915">
    <property type="entry name" value="Glyco_hydro_3_C"/>
    <property type="match status" value="1"/>
</dbReference>
<feature type="chain" id="PRO_5014357406" description="beta-glucosidase" evidence="15">
    <location>
        <begin position="23"/>
        <end position="788"/>
    </location>
</feature>
<evidence type="ECO:0000256" key="11">
    <source>
        <dbReference type="ARBA" id="ARBA00023277"/>
    </source>
</evidence>
<evidence type="ECO:0000256" key="12">
    <source>
        <dbReference type="ARBA" id="ARBA00023295"/>
    </source>
</evidence>
<dbReference type="SUPFAM" id="SSF51445">
    <property type="entry name" value="(Trans)glycosidases"/>
    <property type="match status" value="1"/>
</dbReference>
<evidence type="ECO:0000313" key="18">
    <source>
        <dbReference type="Proteomes" id="UP000235371"/>
    </source>
</evidence>
<dbReference type="RefSeq" id="XP_024737948.1">
    <property type="nucleotide sequence ID" value="XM_024880101.1"/>
</dbReference>
<reference evidence="17 18" key="1">
    <citation type="submission" date="2016-04" db="EMBL/GenBank/DDBJ databases">
        <title>A degradative enzymes factory behind the ericoid mycorrhizal symbiosis.</title>
        <authorList>
            <consortium name="DOE Joint Genome Institute"/>
            <person name="Martino E."/>
            <person name="Morin E."/>
            <person name="Grelet G."/>
            <person name="Kuo A."/>
            <person name="Kohler A."/>
            <person name="Daghino S."/>
            <person name="Barry K."/>
            <person name="Choi C."/>
            <person name="Cichocki N."/>
            <person name="Clum A."/>
            <person name="Copeland A."/>
            <person name="Hainaut M."/>
            <person name="Haridas S."/>
            <person name="Labutti K."/>
            <person name="Lindquist E."/>
            <person name="Lipzen A."/>
            <person name="Khouja H.-R."/>
            <person name="Murat C."/>
            <person name="Ohm R."/>
            <person name="Olson A."/>
            <person name="Spatafora J."/>
            <person name="Veneault-Fourrey C."/>
            <person name="Henrissat B."/>
            <person name="Grigoriev I."/>
            <person name="Martin F."/>
            <person name="Perotto S."/>
        </authorList>
    </citation>
    <scope>NUCLEOTIDE SEQUENCE [LARGE SCALE GENOMIC DNA]</scope>
    <source>
        <strain evidence="17 18">E</strain>
    </source>
</reference>
<evidence type="ECO:0000256" key="15">
    <source>
        <dbReference type="SAM" id="SignalP"/>
    </source>
</evidence>
<dbReference type="PROSITE" id="PS00775">
    <property type="entry name" value="GLYCOSYL_HYDROL_F3"/>
    <property type="match status" value="1"/>
</dbReference>
<dbReference type="InterPro" id="IPR002772">
    <property type="entry name" value="Glyco_hydro_3_C"/>
</dbReference>